<keyword evidence="2" id="KW-0862">Zinc</keyword>
<keyword evidence="3" id="KW-1185">Reference proteome</keyword>
<feature type="domain" description="Zinc finger CHCC-type" evidence="1">
    <location>
        <begin position="14"/>
        <end position="53"/>
    </location>
</feature>
<dbReference type="OrthoDB" id="7391570at2"/>
<proteinExistence type="predicted"/>
<dbReference type="GO" id="GO:0008270">
    <property type="term" value="F:zinc ion binding"/>
    <property type="evidence" value="ECO:0007669"/>
    <property type="project" value="UniProtKB-KW"/>
</dbReference>
<organism evidence="2 3">
    <name type="scientific">Edaphosphingomonas haloaromaticamans</name>
    <dbReference type="NCBI Taxonomy" id="653954"/>
    <lineage>
        <taxon>Bacteria</taxon>
        <taxon>Pseudomonadati</taxon>
        <taxon>Pseudomonadota</taxon>
        <taxon>Alphaproteobacteria</taxon>
        <taxon>Sphingomonadales</taxon>
        <taxon>Rhizorhabdaceae</taxon>
        <taxon>Edaphosphingomonas</taxon>
    </lineage>
</organism>
<protein>
    <submittedName>
        <fullName evidence="2">Zinc-finger domain protein</fullName>
    </submittedName>
</protein>
<evidence type="ECO:0000259" key="1">
    <source>
        <dbReference type="Pfam" id="PF10276"/>
    </source>
</evidence>
<gene>
    <name evidence="2" type="ORF">BHE75_00308</name>
</gene>
<dbReference type="RefSeq" id="WP_070931926.1">
    <property type="nucleotide sequence ID" value="NZ_MIPT01000001.1"/>
</dbReference>
<evidence type="ECO:0000313" key="2">
    <source>
        <dbReference type="EMBL" id="OHT18337.1"/>
    </source>
</evidence>
<dbReference type="Pfam" id="PF10276">
    <property type="entry name" value="zf-CHCC"/>
    <property type="match status" value="1"/>
</dbReference>
<evidence type="ECO:0000313" key="3">
    <source>
        <dbReference type="Proteomes" id="UP000179467"/>
    </source>
</evidence>
<accession>A0A1S1H8B8</accession>
<dbReference type="Gene3D" id="2.60.260.40">
    <property type="entry name" value="q5lls5 like domains"/>
    <property type="match status" value="1"/>
</dbReference>
<dbReference type="EMBL" id="MIPT01000001">
    <property type="protein sequence ID" value="OHT18337.1"/>
    <property type="molecule type" value="Genomic_DNA"/>
</dbReference>
<comment type="caution">
    <text evidence="2">The sequence shown here is derived from an EMBL/GenBank/DDBJ whole genome shotgun (WGS) entry which is preliminary data.</text>
</comment>
<dbReference type="AlphaFoldDB" id="A0A1S1H8B8"/>
<sequence>MLPPPESVRVSTARVACDGASDIPGGAALGHPRVWIEIDEKGYADCGYCDRRFILIGGPADKGTGTGTGH</sequence>
<reference evidence="2 3" key="1">
    <citation type="submission" date="2016-09" db="EMBL/GenBank/DDBJ databases">
        <title>Metabolic pathway, cell adaptation mechanisms and a novel monoxygenase revealed through proteogenomic-transcription analysis of a Sphingomonas haloaromaticamans strain degrading the fungicide ortho-phenylphenol.</title>
        <authorList>
            <person name="Perruchon C."/>
            <person name="Papadopoulou E.S."/>
            <person name="Rousidou C."/>
            <person name="Vasileiadis S."/>
            <person name="Tanou G."/>
            <person name="Amoutzias G."/>
            <person name="Molassiotis A."/>
            <person name="Karpouzas D.G."/>
        </authorList>
    </citation>
    <scope>NUCLEOTIDE SEQUENCE [LARGE SCALE GENOMIC DNA]</scope>
    <source>
        <strain evidence="2 3">P3</strain>
    </source>
</reference>
<dbReference type="Proteomes" id="UP000179467">
    <property type="component" value="Unassembled WGS sequence"/>
</dbReference>
<name>A0A1S1H8B8_9SPHN</name>
<keyword evidence="2" id="KW-0479">Metal-binding</keyword>
<dbReference type="InterPro" id="IPR019401">
    <property type="entry name" value="Znf_CHCC"/>
</dbReference>
<keyword evidence="2" id="KW-0863">Zinc-finger</keyword>